<dbReference type="InterPro" id="IPR036465">
    <property type="entry name" value="vWFA_dom_sf"/>
</dbReference>
<evidence type="ECO:0000259" key="1">
    <source>
        <dbReference type="PROSITE" id="PS50234"/>
    </source>
</evidence>
<evidence type="ECO:0000313" key="4">
    <source>
        <dbReference type="Proteomes" id="UP000054097"/>
    </source>
</evidence>
<dbReference type="Gene3D" id="3.40.50.410">
    <property type="entry name" value="von Willebrand factor, type A domain"/>
    <property type="match status" value="1"/>
</dbReference>
<dbReference type="SUPFAM" id="SSF53300">
    <property type="entry name" value="vWA-like"/>
    <property type="match status" value="1"/>
</dbReference>
<keyword evidence="4" id="KW-1185">Reference proteome</keyword>
<dbReference type="PROSITE" id="PS50234">
    <property type="entry name" value="VWFA"/>
    <property type="match status" value="1"/>
</dbReference>
<protein>
    <recommendedName>
        <fullName evidence="1">VWFA domain-containing protein</fullName>
    </recommendedName>
</protein>
<evidence type="ECO:0000313" key="3">
    <source>
        <dbReference type="EMBL" id="KIM24933.1"/>
    </source>
</evidence>
<gene>
    <name evidence="3" type="ORF">M408DRAFT_331422</name>
    <name evidence="2" type="ORF">M408DRAFT_332689</name>
</gene>
<dbReference type="Pfam" id="PF13519">
    <property type="entry name" value="VWA_2"/>
    <property type="match status" value="1"/>
</dbReference>
<name>A0A0C2X047_SERVB</name>
<reference evidence="2" key="3">
    <citation type="submission" date="2015-02" db="EMBL/GenBank/DDBJ databases">
        <title>Evolutionary Origins and Diversification of the Mycorrhizal Mutualists.</title>
        <authorList>
            <consortium name="DOE Joint Genome Institute"/>
            <consortium name="Mycorrhizal Genomics Consortium"/>
            <person name="Kohler A."/>
            <person name="Kuo A."/>
            <person name="Nagy L.G."/>
            <person name="Floudas D."/>
            <person name="Copeland A."/>
            <person name="Barry K.W."/>
            <person name="Cichocki N."/>
            <person name="Veneault-Fourrey C."/>
            <person name="LaButti K."/>
            <person name="Lindquist E.A."/>
            <person name="Lipzen A."/>
            <person name="Lundell T."/>
            <person name="Morin E."/>
            <person name="Murat C."/>
            <person name="Riley R."/>
            <person name="Ohm R."/>
            <person name="Sun H."/>
            <person name="Tunlid A."/>
            <person name="Henrissat B."/>
            <person name="Grigoriev I.V."/>
            <person name="Hibbett D.S."/>
            <person name="Martin F."/>
        </authorList>
    </citation>
    <scope>NUCLEOTIDE SEQUENCE</scope>
    <source>
        <strain evidence="2">MAFF 305830</strain>
    </source>
</reference>
<sequence length="992" mass="110055">MDFEGVHSIERSAQEDTLLVLLNSAISNFVLFRNNFALSRDITGLFNSFQSCTKVLDPASNPSLFRSTLGIIIKDVIGSDTKEIVNEFRQKFQDIVQKEKEENFISKLHGGRVVFMPWPVIESSNFYALFDGLKMKFDDQKITHPHAGAFLGALKMLMAKLKANDWGALDQNLAAQRAQLLTTLLPNALAFGTTDPKNDDPLKNYDTDELLTNSDSRSVFFVEGASHVDDRPSLNSRLFQLRMGWEHRQERFSRSEDEFLAGYNQYLSALAEARIDHVQTWIDVNAARFGQKAEVTSLRRHFEQLSKELRLSVMLCGLKCSRCSLLCLENKWHDGDHDCKTNHKCSELCGFTDEHESVVGCDLPAGHTGRHVCSETPHLCGITCQMSDKNGCLTSCAKPVDHEGEEHQCAAGIHTCGELCGLVESDGNRLCDRLCTLDCRIPHELHKCDRSLSCPIKCQLCKSYCATGDHFHALQPDAVHLCGQKHSCQHLCEMEGVCEINTTPQAIESTIVGRRETSTFVGRHASFAYTKYTQEARRLQCGVSLAPDQLQHDGRHVHSTDKKPFHYCEERCKHCGYYCTRQLGHTEPEHSTNHGSMTQTEWIIEGDDDTILEVQGRKYATGDSGAPMLCSLLCETLGRHVHVDSCRPDEDGSCVGAELEHVKRPGGRAKDWITHRLFWARSGFKDPYSEEKLDEFKLCDHRCGGKEHDGNENSGAVPSFCVLPLFHGPPDPNDAPTSGHISHDGHVYRCKNLARSFHIFFVLDHSGSMASTDRQPLADSPATQRIVQYANNRFGAVISSLYAFWTARESAIKAGANVGQRRDAYSIITFNHTASVTLSNDTVSDPDQLLALILGGKDASGGTNYTAALEAAQKLMEDTWVTERSPVIIFLSDGECGIQDATINNLCRSATRLGKALAFNAVSFGVDSRSSSLRRMAKIAKEVYDSTLVDPLDPTNVDLCSFASASDTVQLASTFIGLAESLRNPRAALSRI</sequence>
<dbReference type="EMBL" id="KN824346">
    <property type="protein sequence ID" value="KIM22922.1"/>
    <property type="molecule type" value="Genomic_DNA"/>
</dbReference>
<dbReference type="OrthoDB" id="2343366at2759"/>
<dbReference type="CDD" id="cd00198">
    <property type="entry name" value="vWFA"/>
    <property type="match status" value="1"/>
</dbReference>
<proteinExistence type="predicted"/>
<dbReference type="InterPro" id="IPR002035">
    <property type="entry name" value="VWF_A"/>
</dbReference>
<reference evidence="4" key="2">
    <citation type="submission" date="2015-01" db="EMBL/GenBank/DDBJ databases">
        <title>Evolutionary Origins and Diversification of the Mycorrhizal Mutualists.</title>
        <authorList>
            <consortium name="DOE Joint Genome Institute"/>
            <consortium name="Mycorrhizal Genomics Consortium"/>
            <person name="Kohler A."/>
            <person name="Kuo A."/>
            <person name="Nagy L.G."/>
            <person name="Floudas D."/>
            <person name="Copeland A."/>
            <person name="Barry K.W."/>
            <person name="Cichocki N."/>
            <person name="Veneault-Fourrey C."/>
            <person name="LaButti K."/>
            <person name="Lindquist E.A."/>
            <person name="Lipzen A."/>
            <person name="Lundell T."/>
            <person name="Morin E."/>
            <person name="Murat C."/>
            <person name="Riley R."/>
            <person name="Ohm R."/>
            <person name="Sun H."/>
            <person name="Tunlid A."/>
            <person name="Henrissat B."/>
            <person name="Grigoriev I.V."/>
            <person name="Hibbett D.S."/>
            <person name="Martin F."/>
        </authorList>
    </citation>
    <scope>NUCLEOTIDE SEQUENCE [LARGE SCALE GENOMIC DNA]</scope>
    <source>
        <strain evidence="3 4">MAFF 305830</strain>
    </source>
</reference>
<dbReference type="EMBL" id="KN824318">
    <property type="protein sequence ID" value="KIM24933.1"/>
    <property type="molecule type" value="Genomic_DNA"/>
</dbReference>
<dbReference type="HOGENOM" id="CLU_001283_0_0_1"/>
<feature type="domain" description="VWFA" evidence="1">
    <location>
        <begin position="758"/>
        <end position="982"/>
    </location>
</feature>
<dbReference type="STRING" id="933852.A0A0C2X047"/>
<reference evidence="2 4" key="1">
    <citation type="submission" date="2014-04" db="EMBL/GenBank/DDBJ databases">
        <authorList>
            <consortium name="DOE Joint Genome Institute"/>
            <person name="Kuo A."/>
            <person name="Zuccaro A."/>
            <person name="Kohler A."/>
            <person name="Nagy L.G."/>
            <person name="Floudas D."/>
            <person name="Copeland A."/>
            <person name="Barry K.W."/>
            <person name="Cichocki N."/>
            <person name="Veneault-Fourrey C."/>
            <person name="LaButti K."/>
            <person name="Lindquist E.A."/>
            <person name="Lipzen A."/>
            <person name="Lundell T."/>
            <person name="Morin E."/>
            <person name="Murat C."/>
            <person name="Sun H."/>
            <person name="Tunlid A."/>
            <person name="Henrissat B."/>
            <person name="Grigoriev I.V."/>
            <person name="Hibbett D.S."/>
            <person name="Martin F."/>
            <person name="Nordberg H.P."/>
            <person name="Cantor M.N."/>
            <person name="Hua S.X."/>
        </authorList>
    </citation>
    <scope>NUCLEOTIDE SEQUENCE [LARGE SCALE GENOMIC DNA]</scope>
    <source>
        <strain evidence="2 4">MAFF 305830</strain>
    </source>
</reference>
<accession>A0A0C2X047</accession>
<dbReference type="Proteomes" id="UP000054097">
    <property type="component" value="Unassembled WGS sequence"/>
</dbReference>
<organism evidence="2 4">
    <name type="scientific">Serendipita vermifera MAFF 305830</name>
    <dbReference type="NCBI Taxonomy" id="933852"/>
    <lineage>
        <taxon>Eukaryota</taxon>
        <taxon>Fungi</taxon>
        <taxon>Dikarya</taxon>
        <taxon>Basidiomycota</taxon>
        <taxon>Agaricomycotina</taxon>
        <taxon>Agaricomycetes</taxon>
        <taxon>Sebacinales</taxon>
        <taxon>Serendipitaceae</taxon>
        <taxon>Serendipita</taxon>
    </lineage>
</organism>
<dbReference type="SMART" id="SM00327">
    <property type="entry name" value="VWA"/>
    <property type="match status" value="1"/>
</dbReference>
<dbReference type="AlphaFoldDB" id="A0A0C2X047"/>
<evidence type="ECO:0000313" key="2">
    <source>
        <dbReference type="EMBL" id="KIM22922.1"/>
    </source>
</evidence>